<dbReference type="EMBL" id="FR854370">
    <property type="protein sequence ID" value="CCC04511.1"/>
    <property type="molecule type" value="Genomic_DNA"/>
</dbReference>
<evidence type="ECO:0000313" key="1">
    <source>
        <dbReference type="EMBL" id="CCC04511.1"/>
    </source>
</evidence>
<reference evidence="1" key="2">
    <citation type="submission" date="2011-05" db="EMBL/GenBank/DDBJ databases">
        <authorList>
            <person name="Davey R."/>
        </authorList>
    </citation>
    <scope>NUCLEOTIDE SEQUENCE</scope>
    <source>
        <strain evidence="1">ATCC 53608</strain>
    </source>
</reference>
<organism evidence="1">
    <name type="scientific">Limosilactobacillus reuteri subsp. suis (strain ATCC 53608 / LMG 31752 / 1063)</name>
    <name type="common">Lactobacillus reuteri</name>
    <dbReference type="NCBI Taxonomy" id="927703"/>
    <lineage>
        <taxon>Bacteria</taxon>
        <taxon>Bacillati</taxon>
        <taxon>Bacillota</taxon>
        <taxon>Bacilli</taxon>
        <taxon>Lactobacillales</taxon>
        <taxon>Lactobacillaceae</taxon>
        <taxon>Limosilactobacillus</taxon>
    </lineage>
</organism>
<accession>A0A0S4NRU7</accession>
<sequence>MELKEFVQKGYTINAQVPVVETHEVNLDNLEEDMGDNLGEVIDTWIDDSKPVSYDILDPDGELISGYKPTLFDDEDVRAFIANL</sequence>
<gene>
    <name evidence="1" type="ORF">LRATCC53608_1758</name>
</gene>
<dbReference type="RefSeq" id="WP_003676475.1">
    <property type="nucleotide sequence ID" value="NZ_JBKZDF010000002.1"/>
</dbReference>
<protein>
    <submittedName>
        <fullName evidence="1">Uncharacterized protein</fullName>
    </submittedName>
</protein>
<reference evidence="1" key="1">
    <citation type="journal article" date="2011" name="J. Bacteriol.">
        <title>Genome sequence of the vertebrate gut symbiont Lactobacillus reuteri ATCC 53608.</title>
        <authorList>
            <person name="Heavens D."/>
            <person name="Tailford L.E."/>
            <person name="Crossman L."/>
            <person name="Jeffers F."/>
            <person name="Mackenzie D.A."/>
            <person name="Caccamo M."/>
            <person name="Juge N."/>
        </authorList>
    </citation>
    <scope>NUCLEOTIDE SEQUENCE [LARGE SCALE GENOMIC DNA]</scope>
    <source>
        <strain evidence="1">ATCC 53608</strain>
    </source>
</reference>
<dbReference type="HOGENOM" id="CLU_2523396_0_0_9"/>
<name>A0A0S4NRU7_LIMR5</name>
<accession>F8KGB1</accession>
<proteinExistence type="predicted"/>
<dbReference type="AlphaFoldDB" id="A0A0S4NRU7"/>